<sequence>MLKQVHNWDGLYFTKKGSSYWLCRHSSSDDLVVDRSVIEDLSSVVTAVSTFFEACSATFLLDDR</sequence>
<proteinExistence type="predicted"/>
<organism evidence="1 2">
    <name type="scientific">Dufourea novaeangliae</name>
    <name type="common">Sweat bee</name>
    <dbReference type="NCBI Taxonomy" id="178035"/>
    <lineage>
        <taxon>Eukaryota</taxon>
        <taxon>Metazoa</taxon>
        <taxon>Ecdysozoa</taxon>
        <taxon>Arthropoda</taxon>
        <taxon>Hexapoda</taxon>
        <taxon>Insecta</taxon>
        <taxon>Pterygota</taxon>
        <taxon>Neoptera</taxon>
        <taxon>Endopterygota</taxon>
        <taxon>Hymenoptera</taxon>
        <taxon>Apocrita</taxon>
        <taxon>Aculeata</taxon>
        <taxon>Apoidea</taxon>
        <taxon>Anthophila</taxon>
        <taxon>Halictidae</taxon>
        <taxon>Rophitinae</taxon>
        <taxon>Dufourea</taxon>
    </lineage>
</organism>
<dbReference type="Proteomes" id="UP000076502">
    <property type="component" value="Unassembled WGS sequence"/>
</dbReference>
<dbReference type="AlphaFoldDB" id="A0A154P4P5"/>
<protein>
    <submittedName>
        <fullName evidence="1">Uncharacterized protein</fullName>
    </submittedName>
</protein>
<dbReference type="EMBL" id="KQ434814">
    <property type="protein sequence ID" value="KZC06823.1"/>
    <property type="molecule type" value="Genomic_DNA"/>
</dbReference>
<name>A0A154P4P5_DUFNO</name>
<keyword evidence="2" id="KW-1185">Reference proteome</keyword>
<evidence type="ECO:0000313" key="2">
    <source>
        <dbReference type="Proteomes" id="UP000076502"/>
    </source>
</evidence>
<gene>
    <name evidence="1" type="ORF">WN55_07779</name>
</gene>
<reference evidence="1 2" key="1">
    <citation type="submission" date="2015-07" db="EMBL/GenBank/DDBJ databases">
        <title>The genome of Dufourea novaeangliae.</title>
        <authorList>
            <person name="Pan H."/>
            <person name="Kapheim K."/>
        </authorList>
    </citation>
    <scope>NUCLEOTIDE SEQUENCE [LARGE SCALE GENOMIC DNA]</scope>
    <source>
        <strain evidence="1">0120121106</strain>
        <tissue evidence="1">Whole body</tissue>
    </source>
</reference>
<accession>A0A154P4P5</accession>
<evidence type="ECO:0000313" key="1">
    <source>
        <dbReference type="EMBL" id="KZC06823.1"/>
    </source>
</evidence>